<evidence type="ECO:0000256" key="1">
    <source>
        <dbReference type="ARBA" id="ARBA00004479"/>
    </source>
</evidence>
<dbReference type="InterPro" id="IPR013210">
    <property type="entry name" value="LRR_N_plant-typ"/>
</dbReference>
<dbReference type="PANTHER" id="PTHR48063">
    <property type="entry name" value="LRR RECEPTOR-LIKE KINASE"/>
    <property type="match status" value="1"/>
</dbReference>
<evidence type="ECO:0000256" key="10">
    <source>
        <dbReference type="SAM" id="Phobius"/>
    </source>
</evidence>
<evidence type="ECO:0000256" key="7">
    <source>
        <dbReference type="ARBA" id="ARBA00023136"/>
    </source>
</evidence>
<reference evidence="13" key="1">
    <citation type="submission" date="2025-08" db="UniProtKB">
        <authorList>
            <consortium name="RefSeq"/>
        </authorList>
    </citation>
    <scope>IDENTIFICATION</scope>
</reference>
<keyword evidence="6 10" id="KW-1133">Transmembrane helix</keyword>
<dbReference type="FunFam" id="3.80.10.10:FF:000129">
    <property type="entry name" value="Leucine-rich repeat receptor-like kinase"/>
    <property type="match status" value="1"/>
</dbReference>
<dbReference type="AlphaFoldDB" id="A0AB40CE11"/>
<evidence type="ECO:0000313" key="12">
    <source>
        <dbReference type="Proteomes" id="UP001515500"/>
    </source>
</evidence>
<proteinExistence type="predicted"/>
<evidence type="ECO:0000256" key="2">
    <source>
        <dbReference type="ARBA" id="ARBA00022614"/>
    </source>
</evidence>
<dbReference type="RefSeq" id="XP_039138142.1">
    <property type="nucleotide sequence ID" value="XM_039282208.1"/>
</dbReference>
<comment type="subcellular location">
    <subcellularLocation>
        <location evidence="1">Membrane</location>
        <topology evidence="1">Single-pass type I membrane protein</topology>
    </subcellularLocation>
</comment>
<feature type="transmembrane region" description="Helical" evidence="10">
    <location>
        <begin position="102"/>
        <end position="124"/>
    </location>
</feature>
<evidence type="ECO:0000256" key="3">
    <source>
        <dbReference type="ARBA" id="ARBA00022692"/>
    </source>
</evidence>
<feature type="domain" description="Leucine-rich repeat-containing N-terminal plant-type" evidence="11">
    <location>
        <begin position="138"/>
        <end position="175"/>
    </location>
</feature>
<keyword evidence="3 10" id="KW-0812">Transmembrane</keyword>
<name>A0AB40CE11_DIOCR</name>
<dbReference type="GO" id="GO:0016020">
    <property type="term" value="C:membrane"/>
    <property type="evidence" value="ECO:0007669"/>
    <property type="project" value="UniProtKB-SubCell"/>
</dbReference>
<dbReference type="Pfam" id="PF08263">
    <property type="entry name" value="LRRNT_2"/>
    <property type="match status" value="1"/>
</dbReference>
<dbReference type="Pfam" id="PF13516">
    <property type="entry name" value="LRR_6"/>
    <property type="match status" value="1"/>
</dbReference>
<dbReference type="GeneID" id="120275585"/>
<keyword evidence="4" id="KW-0732">Signal</keyword>
<feature type="region of interest" description="Disordered" evidence="9">
    <location>
        <begin position="9"/>
        <end position="61"/>
    </location>
</feature>
<dbReference type="Pfam" id="PF13855">
    <property type="entry name" value="LRR_8"/>
    <property type="match status" value="1"/>
</dbReference>
<accession>A0AB40CE11</accession>
<keyword evidence="7 10" id="KW-0472">Membrane</keyword>
<dbReference type="SUPFAM" id="SSF52058">
    <property type="entry name" value="L domain-like"/>
    <property type="match status" value="1"/>
</dbReference>
<dbReference type="InterPro" id="IPR001611">
    <property type="entry name" value="Leu-rich_rpt"/>
</dbReference>
<keyword evidence="8" id="KW-0325">Glycoprotein</keyword>
<dbReference type="PANTHER" id="PTHR48063:SF93">
    <property type="entry name" value="LEUCINE-RICH REPEAT-CONTAINING N-TERMINAL PLANT-TYPE DOMAIN-CONTAINING PROTEIN"/>
    <property type="match status" value="1"/>
</dbReference>
<evidence type="ECO:0000256" key="6">
    <source>
        <dbReference type="ARBA" id="ARBA00022989"/>
    </source>
</evidence>
<evidence type="ECO:0000256" key="9">
    <source>
        <dbReference type="SAM" id="MobiDB-lite"/>
    </source>
</evidence>
<evidence type="ECO:0000256" key="4">
    <source>
        <dbReference type="ARBA" id="ARBA00022729"/>
    </source>
</evidence>
<protein>
    <submittedName>
        <fullName evidence="13">Receptor-like protein EIX2</fullName>
    </submittedName>
</protein>
<keyword evidence="2" id="KW-0433">Leucine-rich repeat</keyword>
<dbReference type="Pfam" id="PF00560">
    <property type="entry name" value="LRR_1"/>
    <property type="match status" value="1"/>
</dbReference>
<dbReference type="InterPro" id="IPR032675">
    <property type="entry name" value="LRR_dom_sf"/>
</dbReference>
<evidence type="ECO:0000256" key="8">
    <source>
        <dbReference type="ARBA" id="ARBA00023180"/>
    </source>
</evidence>
<evidence type="ECO:0000313" key="13">
    <source>
        <dbReference type="RefSeq" id="XP_039138142.1"/>
    </source>
</evidence>
<evidence type="ECO:0000256" key="5">
    <source>
        <dbReference type="ARBA" id="ARBA00022737"/>
    </source>
</evidence>
<evidence type="ECO:0000259" key="11">
    <source>
        <dbReference type="Pfam" id="PF08263"/>
    </source>
</evidence>
<sequence length="406" mass="45242">MIGHWFHRRSNRSLATGHRSTDGPITGPPASGDTPTIHSGPAGFRQLVTGPTTGPPASGDTSEIHLWSGRLASNDTLVIHRCSGRPPKTDHRSTGGLVTVRLIYILASVTFLLILSSFCCFIIIPSLCSESSNTKCIESEKNSLLDFKSSLKDPHNLLSSWEGSDCCNWKGVTCNNETNHVVSLNLGYWHLFNDLSTAWRIGGEISPSLIGLNDLNHLDLSFNDFGGIAVPEFIGSMKKLSYLNLSNAGFSGRIPHQLGNLSNLRYLDLNSFYYFYDLYVDSVAWLSRLSSLQYLDMNSVNFENVGDWFVSISLIPSLSVLKLSHCKLKEFPLSFSFRNFTSLTYLDLSNNEFHSPLPNWIFNLSSLQYLNLQFNQFQGSMPDEFARMTSLEVIQFGNNELVGFIP</sequence>
<organism evidence="12 13">
    <name type="scientific">Dioscorea cayennensis subsp. rotundata</name>
    <name type="common">White Guinea yam</name>
    <name type="synonym">Dioscorea rotundata</name>
    <dbReference type="NCBI Taxonomy" id="55577"/>
    <lineage>
        <taxon>Eukaryota</taxon>
        <taxon>Viridiplantae</taxon>
        <taxon>Streptophyta</taxon>
        <taxon>Embryophyta</taxon>
        <taxon>Tracheophyta</taxon>
        <taxon>Spermatophyta</taxon>
        <taxon>Magnoliopsida</taxon>
        <taxon>Liliopsida</taxon>
        <taxon>Dioscoreales</taxon>
        <taxon>Dioscoreaceae</taxon>
        <taxon>Dioscorea</taxon>
    </lineage>
</organism>
<dbReference type="FunFam" id="3.80.10.10:FF:000649">
    <property type="entry name" value="Leucine Rich Repeat family protein"/>
    <property type="match status" value="1"/>
</dbReference>
<dbReference type="Proteomes" id="UP001515500">
    <property type="component" value="Chromosome 14"/>
</dbReference>
<dbReference type="InterPro" id="IPR046956">
    <property type="entry name" value="RLP23-like"/>
</dbReference>
<keyword evidence="5" id="KW-0677">Repeat</keyword>
<dbReference type="Gene3D" id="3.80.10.10">
    <property type="entry name" value="Ribonuclease Inhibitor"/>
    <property type="match status" value="2"/>
</dbReference>
<keyword evidence="12" id="KW-1185">Reference proteome</keyword>
<gene>
    <name evidence="13" type="primary">LOC120275585</name>
</gene>